<dbReference type="SUPFAM" id="SSF141868">
    <property type="entry name" value="EAL domain-like"/>
    <property type="match status" value="1"/>
</dbReference>
<dbReference type="SMART" id="SM00052">
    <property type="entry name" value="EAL"/>
    <property type="match status" value="1"/>
</dbReference>
<dbReference type="InterPro" id="IPR052155">
    <property type="entry name" value="Biofilm_reg_signaling"/>
</dbReference>
<dbReference type="InterPro" id="IPR043128">
    <property type="entry name" value="Rev_trsase/Diguanyl_cyclase"/>
</dbReference>
<name>A0ABV0FNQ2_9GAMM</name>
<keyword evidence="6" id="KW-1185">Reference proteome</keyword>
<dbReference type="PANTHER" id="PTHR44757:SF2">
    <property type="entry name" value="BIOFILM ARCHITECTURE MAINTENANCE PROTEIN MBAA"/>
    <property type="match status" value="1"/>
</dbReference>
<feature type="modified residue" description="4-aspartylphosphate" evidence="1">
    <location>
        <position position="64"/>
    </location>
</feature>
<dbReference type="InterPro" id="IPR001789">
    <property type="entry name" value="Sig_transdc_resp-reg_receiver"/>
</dbReference>
<feature type="domain" description="EAL" evidence="3">
    <location>
        <begin position="323"/>
        <end position="579"/>
    </location>
</feature>
<dbReference type="Proteomes" id="UP001477278">
    <property type="component" value="Unassembled WGS sequence"/>
</dbReference>
<dbReference type="InterPro" id="IPR000160">
    <property type="entry name" value="GGDEF_dom"/>
</dbReference>
<proteinExistence type="predicted"/>
<evidence type="ECO:0000259" key="2">
    <source>
        <dbReference type="PROSITE" id="PS50110"/>
    </source>
</evidence>
<dbReference type="PROSITE" id="PS50887">
    <property type="entry name" value="GGDEF"/>
    <property type="match status" value="1"/>
</dbReference>
<accession>A0ABV0FNQ2</accession>
<evidence type="ECO:0000313" key="5">
    <source>
        <dbReference type="EMBL" id="MEO3681337.1"/>
    </source>
</evidence>
<gene>
    <name evidence="5" type="ORF">ABHN84_03415</name>
</gene>
<dbReference type="InterPro" id="IPR029787">
    <property type="entry name" value="Nucleotide_cyclase"/>
</dbReference>
<dbReference type="Gene3D" id="3.30.70.270">
    <property type="match status" value="1"/>
</dbReference>
<dbReference type="InterPro" id="IPR035919">
    <property type="entry name" value="EAL_sf"/>
</dbReference>
<dbReference type="CDD" id="cd00156">
    <property type="entry name" value="REC"/>
    <property type="match status" value="1"/>
</dbReference>
<dbReference type="Pfam" id="PF00990">
    <property type="entry name" value="GGDEF"/>
    <property type="match status" value="1"/>
</dbReference>
<evidence type="ECO:0000259" key="3">
    <source>
        <dbReference type="PROSITE" id="PS50883"/>
    </source>
</evidence>
<comment type="caution">
    <text evidence="5">The sequence shown here is derived from an EMBL/GenBank/DDBJ whole genome shotgun (WGS) entry which is preliminary data.</text>
</comment>
<evidence type="ECO:0000256" key="1">
    <source>
        <dbReference type="PROSITE-ProRule" id="PRU00169"/>
    </source>
</evidence>
<dbReference type="InterPro" id="IPR001633">
    <property type="entry name" value="EAL_dom"/>
</dbReference>
<sequence length="579" mass="65052">MNNVAANQELPITLLIIDDDLVDRKSIRRALMSSHRPIIIIEAKTGEEGIAQFENNIVDVLLIDYRLPDIDGLALIKVLLARKKTDATIIMVSQHEDEILSLNALNVGAHDFLLKTEVNSERLMRTIRQAQHRQFLEGVVREKNNALEWLANRDSLTQLINRYTFEKTLKDACTRVLFTGDNIALLFIDLDNFKKVNDTLGHFTGDKLLQNVATRLASVIKDGDCLARLGGDEFVILANNIDSEQQTFAIATQVIDALTPPLQVGNTAFSITASIGISMLGEFASSPEAMMKCADIAMYKAKQNGRNHFCLYTDILHQETQSNAILEEEMSYALQLEQFVVYYQPQICTKTKKVKGVEALIRWDHPTRGVLAPGVFLDMAEELNLISEIGQWVLQTACNQLKQWQLQYNLLDEELTISVNLSALQLQDVRLLSLVSHALESSQLSPCCLELEITESSIIHSPENIVERLHELTRKNVKLALDDFGTGYSSIKHLHLFPIHSLKVDKSFIAAYKQKKSQDKVLEAMINFAKYLGLCVIAEGVETAEQLDFCQSQGCDLIQGYYYSKPICAADFEAKYLAI</sequence>
<dbReference type="Pfam" id="PF00072">
    <property type="entry name" value="Response_reg"/>
    <property type="match status" value="1"/>
</dbReference>
<feature type="domain" description="Response regulatory" evidence="2">
    <location>
        <begin position="13"/>
        <end position="130"/>
    </location>
</feature>
<feature type="domain" description="GGDEF" evidence="4">
    <location>
        <begin position="181"/>
        <end position="314"/>
    </location>
</feature>
<dbReference type="Gene3D" id="3.20.20.450">
    <property type="entry name" value="EAL domain"/>
    <property type="match status" value="1"/>
</dbReference>
<organism evidence="5 6">
    <name type="scientific">Shewanella vesiculosa</name>
    <dbReference type="NCBI Taxonomy" id="518738"/>
    <lineage>
        <taxon>Bacteria</taxon>
        <taxon>Pseudomonadati</taxon>
        <taxon>Pseudomonadota</taxon>
        <taxon>Gammaproteobacteria</taxon>
        <taxon>Alteromonadales</taxon>
        <taxon>Shewanellaceae</taxon>
        <taxon>Shewanella</taxon>
    </lineage>
</organism>
<dbReference type="PROSITE" id="PS50110">
    <property type="entry name" value="RESPONSE_REGULATORY"/>
    <property type="match status" value="1"/>
</dbReference>
<dbReference type="NCBIfam" id="TIGR00254">
    <property type="entry name" value="GGDEF"/>
    <property type="match status" value="1"/>
</dbReference>
<keyword evidence="1" id="KW-0597">Phosphoprotein</keyword>
<dbReference type="Gene3D" id="3.40.50.2300">
    <property type="match status" value="1"/>
</dbReference>
<dbReference type="SMART" id="SM00267">
    <property type="entry name" value="GGDEF"/>
    <property type="match status" value="1"/>
</dbReference>
<evidence type="ECO:0000313" key="6">
    <source>
        <dbReference type="Proteomes" id="UP001477278"/>
    </source>
</evidence>
<evidence type="ECO:0000259" key="4">
    <source>
        <dbReference type="PROSITE" id="PS50887"/>
    </source>
</evidence>
<dbReference type="Pfam" id="PF00563">
    <property type="entry name" value="EAL"/>
    <property type="match status" value="1"/>
</dbReference>
<dbReference type="RefSeq" id="WP_182722658.1">
    <property type="nucleotide sequence ID" value="NZ_JBDPZN010000001.1"/>
</dbReference>
<reference evidence="5 6" key="1">
    <citation type="submission" date="2024-05" db="EMBL/GenBank/DDBJ databases">
        <title>Genome sequencing of Marine Estuary Bacteria, Shewanella vesiculosa and S. baltica, and Pseudomonas syringae.</title>
        <authorList>
            <person name="Gurung A."/>
            <person name="Maclea K.S."/>
        </authorList>
    </citation>
    <scope>NUCLEOTIDE SEQUENCE [LARGE SCALE GENOMIC DNA]</scope>
    <source>
        <strain evidence="5 6">1A</strain>
    </source>
</reference>
<dbReference type="SUPFAM" id="SSF52172">
    <property type="entry name" value="CheY-like"/>
    <property type="match status" value="1"/>
</dbReference>
<dbReference type="EMBL" id="JBDPZN010000001">
    <property type="protein sequence ID" value="MEO3681337.1"/>
    <property type="molecule type" value="Genomic_DNA"/>
</dbReference>
<dbReference type="PROSITE" id="PS50883">
    <property type="entry name" value="EAL"/>
    <property type="match status" value="1"/>
</dbReference>
<dbReference type="InterPro" id="IPR011006">
    <property type="entry name" value="CheY-like_superfamily"/>
</dbReference>
<dbReference type="CDD" id="cd01948">
    <property type="entry name" value="EAL"/>
    <property type="match status" value="1"/>
</dbReference>
<dbReference type="SMART" id="SM00448">
    <property type="entry name" value="REC"/>
    <property type="match status" value="1"/>
</dbReference>
<dbReference type="PANTHER" id="PTHR44757">
    <property type="entry name" value="DIGUANYLATE CYCLASE DGCP"/>
    <property type="match status" value="1"/>
</dbReference>
<protein>
    <submittedName>
        <fullName evidence="5">EAL domain-containing protein</fullName>
    </submittedName>
</protein>
<dbReference type="CDD" id="cd01949">
    <property type="entry name" value="GGDEF"/>
    <property type="match status" value="1"/>
</dbReference>
<dbReference type="SUPFAM" id="SSF55073">
    <property type="entry name" value="Nucleotide cyclase"/>
    <property type="match status" value="1"/>
</dbReference>